<organism evidence="2 3">
    <name type="scientific">Pleuronectes platessa</name>
    <name type="common">European plaice</name>
    <dbReference type="NCBI Taxonomy" id="8262"/>
    <lineage>
        <taxon>Eukaryota</taxon>
        <taxon>Metazoa</taxon>
        <taxon>Chordata</taxon>
        <taxon>Craniata</taxon>
        <taxon>Vertebrata</taxon>
        <taxon>Euteleostomi</taxon>
        <taxon>Actinopterygii</taxon>
        <taxon>Neopterygii</taxon>
        <taxon>Teleostei</taxon>
        <taxon>Neoteleostei</taxon>
        <taxon>Acanthomorphata</taxon>
        <taxon>Carangaria</taxon>
        <taxon>Pleuronectiformes</taxon>
        <taxon>Pleuronectoidei</taxon>
        <taxon>Pleuronectidae</taxon>
        <taxon>Pleuronectes</taxon>
    </lineage>
</organism>
<reference evidence="2" key="1">
    <citation type="submission" date="2020-03" db="EMBL/GenBank/DDBJ databases">
        <authorList>
            <person name="Weist P."/>
        </authorList>
    </citation>
    <scope>NUCLEOTIDE SEQUENCE</scope>
</reference>
<evidence type="ECO:0000313" key="3">
    <source>
        <dbReference type="Proteomes" id="UP001153269"/>
    </source>
</evidence>
<evidence type="ECO:0000256" key="1">
    <source>
        <dbReference type="SAM" id="MobiDB-lite"/>
    </source>
</evidence>
<proteinExistence type="predicted"/>
<dbReference type="AlphaFoldDB" id="A0A9N7U9S7"/>
<keyword evidence="3" id="KW-1185">Reference proteome</keyword>
<feature type="region of interest" description="Disordered" evidence="1">
    <location>
        <begin position="1"/>
        <end position="38"/>
    </location>
</feature>
<accession>A0A9N7U9S7</accession>
<gene>
    <name evidence="2" type="ORF">PLEPLA_LOCUS14908</name>
</gene>
<sequence>MPPPRSPSHSDQPRHQQQQHPPPLTADQGEEMEKEKGGIMRATWRETESGVRAFDVFIRLSRDLGLNQGSKEEGEFPVSCVSPLVSFAPVDEPPAGEGRLGIDAFCCQWPSFNPPLGPFNS</sequence>
<protein>
    <submittedName>
        <fullName evidence="2">Uncharacterized protein</fullName>
    </submittedName>
</protein>
<dbReference type="Proteomes" id="UP001153269">
    <property type="component" value="Unassembled WGS sequence"/>
</dbReference>
<name>A0A9N7U9S7_PLEPL</name>
<comment type="caution">
    <text evidence="2">The sequence shown here is derived from an EMBL/GenBank/DDBJ whole genome shotgun (WGS) entry which is preliminary data.</text>
</comment>
<evidence type="ECO:0000313" key="2">
    <source>
        <dbReference type="EMBL" id="CAB1426970.1"/>
    </source>
</evidence>
<dbReference type="EMBL" id="CADEAL010000931">
    <property type="protein sequence ID" value="CAB1426970.1"/>
    <property type="molecule type" value="Genomic_DNA"/>
</dbReference>
<feature type="compositionally biased region" description="Low complexity" evidence="1">
    <location>
        <begin position="7"/>
        <end position="19"/>
    </location>
</feature>